<proteinExistence type="predicted"/>
<accession>A0ACB9YTJ4</accession>
<evidence type="ECO:0000313" key="2">
    <source>
        <dbReference type="Proteomes" id="UP001497700"/>
    </source>
</evidence>
<gene>
    <name evidence="1" type="ORF">F4820DRAFT_464069</name>
</gene>
<reference evidence="1 2" key="1">
    <citation type="journal article" date="2022" name="New Phytol.">
        <title>Ecological generalism drives hyperdiversity of secondary metabolite gene clusters in xylarialean endophytes.</title>
        <authorList>
            <person name="Franco M.E.E."/>
            <person name="Wisecaver J.H."/>
            <person name="Arnold A.E."/>
            <person name="Ju Y.M."/>
            <person name="Slot J.C."/>
            <person name="Ahrendt S."/>
            <person name="Moore L.P."/>
            <person name="Eastman K.E."/>
            <person name="Scott K."/>
            <person name="Konkel Z."/>
            <person name="Mondo S.J."/>
            <person name="Kuo A."/>
            <person name="Hayes R.D."/>
            <person name="Haridas S."/>
            <person name="Andreopoulos B."/>
            <person name="Riley R."/>
            <person name="LaButti K."/>
            <person name="Pangilinan J."/>
            <person name="Lipzen A."/>
            <person name="Amirebrahimi M."/>
            <person name="Yan J."/>
            <person name="Adam C."/>
            <person name="Keymanesh K."/>
            <person name="Ng V."/>
            <person name="Louie K."/>
            <person name="Northen T."/>
            <person name="Drula E."/>
            <person name="Henrissat B."/>
            <person name="Hsieh H.M."/>
            <person name="Youens-Clark K."/>
            <person name="Lutzoni F."/>
            <person name="Miadlikowska J."/>
            <person name="Eastwood D.C."/>
            <person name="Hamelin R.C."/>
            <person name="Grigoriev I.V."/>
            <person name="U'Ren J.M."/>
        </authorList>
    </citation>
    <scope>NUCLEOTIDE SEQUENCE [LARGE SCALE GENOMIC DNA]</scope>
    <source>
        <strain evidence="1 2">CBS 119005</strain>
    </source>
</reference>
<organism evidence="1 2">
    <name type="scientific">Hypoxylon rubiginosum</name>
    <dbReference type="NCBI Taxonomy" id="110542"/>
    <lineage>
        <taxon>Eukaryota</taxon>
        <taxon>Fungi</taxon>
        <taxon>Dikarya</taxon>
        <taxon>Ascomycota</taxon>
        <taxon>Pezizomycotina</taxon>
        <taxon>Sordariomycetes</taxon>
        <taxon>Xylariomycetidae</taxon>
        <taxon>Xylariales</taxon>
        <taxon>Hypoxylaceae</taxon>
        <taxon>Hypoxylon</taxon>
    </lineage>
</organism>
<sequence length="408" mass="47745">MYPDWPESEADLVPLPKCDGPKLKPFDFQGPQKMEFLEHLGQGYHAHVFKVKIQERLYALKLFRFVYDEDYTTGPPGAGSADDDFTSKFSHEWRSSFYEYSEPFNCECRAYGRLHEAGYEELAIKCYGYVLLDEAHELAVRTRFRDMDLNFNGNMDMCGFDDIRGRYPGKDGRAPPLRGIIKELGTEDAKENLSAPLLHKILRDMKKLQQLGIIRIDVAARQIIDEKISDFSTATTTPHYMMTPELNPHLTPEMISLIEREAFIKARYDYEQFNYMVRDWNWDHEGQKRSISVRSFLNMNLTVNLRSKTAKERFYTFIDPRKYDWRRSGSPGGSEKIRRKLSARPPMWYYDCDSEAAARIGATNALRPPLDWYYKEGFMYPGELREEIDPRDVGLTILRRQSDFKFPN</sequence>
<keyword evidence="2" id="KW-1185">Reference proteome</keyword>
<name>A0ACB9YTJ4_9PEZI</name>
<protein>
    <submittedName>
        <fullName evidence="1">Kinetochore Sim4 complex subunit FTA2-domain-containing protein</fullName>
    </submittedName>
</protein>
<evidence type="ECO:0000313" key="1">
    <source>
        <dbReference type="EMBL" id="KAI4862040.1"/>
    </source>
</evidence>
<dbReference type="Proteomes" id="UP001497700">
    <property type="component" value="Unassembled WGS sequence"/>
</dbReference>
<dbReference type="EMBL" id="MU393535">
    <property type="protein sequence ID" value="KAI4862040.1"/>
    <property type="molecule type" value="Genomic_DNA"/>
</dbReference>
<comment type="caution">
    <text evidence="1">The sequence shown here is derived from an EMBL/GenBank/DDBJ whole genome shotgun (WGS) entry which is preliminary data.</text>
</comment>